<keyword evidence="2" id="KW-1185">Reference proteome</keyword>
<dbReference type="AlphaFoldDB" id="A0A8J4QEW5"/>
<protein>
    <submittedName>
        <fullName evidence="1">Uncharacterized protein</fullName>
    </submittedName>
</protein>
<dbReference type="Proteomes" id="UP000737018">
    <property type="component" value="Unassembled WGS sequence"/>
</dbReference>
<gene>
    <name evidence="1" type="ORF">CMV_027710</name>
</gene>
<evidence type="ECO:0000313" key="1">
    <source>
        <dbReference type="EMBL" id="KAF3945969.1"/>
    </source>
</evidence>
<proteinExistence type="predicted"/>
<comment type="caution">
    <text evidence="1">The sequence shown here is derived from an EMBL/GenBank/DDBJ whole genome shotgun (WGS) entry which is preliminary data.</text>
</comment>
<organism evidence="1 2">
    <name type="scientific">Castanea mollissima</name>
    <name type="common">Chinese chestnut</name>
    <dbReference type="NCBI Taxonomy" id="60419"/>
    <lineage>
        <taxon>Eukaryota</taxon>
        <taxon>Viridiplantae</taxon>
        <taxon>Streptophyta</taxon>
        <taxon>Embryophyta</taxon>
        <taxon>Tracheophyta</taxon>
        <taxon>Spermatophyta</taxon>
        <taxon>Magnoliopsida</taxon>
        <taxon>eudicotyledons</taxon>
        <taxon>Gunneridae</taxon>
        <taxon>Pentapetalae</taxon>
        <taxon>rosids</taxon>
        <taxon>fabids</taxon>
        <taxon>Fagales</taxon>
        <taxon>Fagaceae</taxon>
        <taxon>Castanea</taxon>
    </lineage>
</organism>
<sequence length="268" mass="29389">MKAVLIRTGSVPVLPPGSPPVTLYRNDSLSGVFTGEKSPVTSPRVSLNLDNNRRRDAPATGMRRAFSETDMIRSESGLSKLSGVGSRTFPTIIPEEEYVSDRELGSPGLKTNGAEVWPEIGIPVEELEFSGGGGFGKGRKTGGGDNGIGNGEEKSKMGAYYLEMIKSNPGDSLFLRNYAKFLHEVEKDTVRAEEYYGRAILACPGDGELLSLYGRLIWETQRDGDRAKSYFDQAVYASPNDCMVLGSYAQFMWDAEEEEDENEESKDI</sequence>
<dbReference type="OrthoDB" id="439046at2759"/>
<dbReference type="PANTHER" id="PTHR26312:SF123">
    <property type="entry name" value="TETRATRICOPEPTIDE REPEAT (TPR)-LIKE SUPERFAMILY PROTEIN"/>
    <property type="match status" value="1"/>
</dbReference>
<dbReference type="SUPFAM" id="SSF48452">
    <property type="entry name" value="TPR-like"/>
    <property type="match status" value="1"/>
</dbReference>
<accession>A0A8J4QEW5</accession>
<dbReference type="EMBL" id="JRKL02010501">
    <property type="protein sequence ID" value="KAF3945969.1"/>
    <property type="molecule type" value="Genomic_DNA"/>
</dbReference>
<dbReference type="Gene3D" id="1.25.40.10">
    <property type="entry name" value="Tetratricopeptide repeat domain"/>
    <property type="match status" value="1"/>
</dbReference>
<reference evidence="1" key="1">
    <citation type="submission" date="2020-03" db="EMBL/GenBank/DDBJ databases">
        <title>Castanea mollissima Vanexum genome sequencing.</title>
        <authorList>
            <person name="Staton M."/>
        </authorList>
    </citation>
    <scope>NUCLEOTIDE SEQUENCE</scope>
    <source>
        <tissue evidence="1">Leaf</tissue>
    </source>
</reference>
<dbReference type="InterPro" id="IPR011990">
    <property type="entry name" value="TPR-like_helical_dom_sf"/>
</dbReference>
<dbReference type="PANTHER" id="PTHR26312">
    <property type="entry name" value="TETRATRICOPEPTIDE REPEAT PROTEIN 5"/>
    <property type="match status" value="1"/>
</dbReference>
<name>A0A8J4QEW5_9ROSI</name>
<evidence type="ECO:0000313" key="2">
    <source>
        <dbReference type="Proteomes" id="UP000737018"/>
    </source>
</evidence>